<accession>A0A517RJI1</accession>
<dbReference type="KEGG" id="gaz:Pan241w_41420"/>
<evidence type="ECO:0000313" key="1">
    <source>
        <dbReference type="EMBL" id="QDT44037.1"/>
    </source>
</evidence>
<dbReference type="OrthoDB" id="281513at2"/>
<dbReference type="SUPFAM" id="SSF53474">
    <property type="entry name" value="alpha/beta-Hydrolases"/>
    <property type="match status" value="2"/>
</dbReference>
<keyword evidence="2" id="KW-1185">Reference proteome</keyword>
<sequence length="431" mass="46956">MNGVPETPQTLIFLADGHGSTRVLADAAGAIASISGVEQLFFYDAYGNLLNMQATQAATSYLYSGEQFDPKIGQQYLRARYYDATTGRFNRLDPFAGNTNDPQSLHKYLYTHADPINGTDPSGLSNLPSALGGLSIGSTLGSFISAAVTQVLINVATSAAVYLGEVYKQKIRPIPRNKLGIDQGYAELARAVYSQDTKGARPVWKRKARFSDDASGYKAALYENKDTRELVLAFAGTEELNPIQWPLLGIDMVTNIAYGLFNSSLQYQRAVDDSWDVIRKFPGRKLRFVGHSLGGGLATVASLSYNIKATTFNAAGVHPVGNLIIGRGQLFPAPNPVFEWFFNPGPKADKFVDAYRVRGEVLSTLQDLPPAYANAWQFGRAFYGIAGAGALAILMPNSAGKAYWLPSRYYIDPFSRHTIGTVLDSFDIVLK</sequence>
<dbReference type="PANTHER" id="PTHR32305">
    <property type="match status" value="1"/>
</dbReference>
<dbReference type="RefSeq" id="WP_145219166.1">
    <property type="nucleotide sequence ID" value="NZ_CP036269.1"/>
</dbReference>
<dbReference type="InterPro" id="IPR050708">
    <property type="entry name" value="T6SS_VgrG/RHS"/>
</dbReference>
<dbReference type="Gene3D" id="2.180.10.10">
    <property type="entry name" value="RHS repeat-associated core"/>
    <property type="match status" value="1"/>
</dbReference>
<dbReference type="EC" id="3.1.-.-" evidence="1"/>
<protein>
    <submittedName>
        <fullName evidence="1">tRNA(Glu)-specific nuclease WapA</fullName>
        <ecNumber evidence="1">3.1.-.-</ecNumber>
    </submittedName>
</protein>
<keyword evidence="1" id="KW-0378">Hydrolase</keyword>
<organism evidence="1 2">
    <name type="scientific">Gimesia alba</name>
    <dbReference type="NCBI Taxonomy" id="2527973"/>
    <lineage>
        <taxon>Bacteria</taxon>
        <taxon>Pseudomonadati</taxon>
        <taxon>Planctomycetota</taxon>
        <taxon>Planctomycetia</taxon>
        <taxon>Planctomycetales</taxon>
        <taxon>Planctomycetaceae</taxon>
        <taxon>Gimesia</taxon>
    </lineage>
</organism>
<dbReference type="Gene3D" id="3.40.50.1820">
    <property type="entry name" value="alpha/beta hydrolase"/>
    <property type="match status" value="1"/>
</dbReference>
<dbReference type="Pfam" id="PF26363">
    <property type="entry name" value="Phospholipase-like"/>
    <property type="match status" value="1"/>
</dbReference>
<dbReference type="Proteomes" id="UP000317171">
    <property type="component" value="Chromosome"/>
</dbReference>
<dbReference type="PANTHER" id="PTHR32305:SF15">
    <property type="entry name" value="PROTEIN RHSA-RELATED"/>
    <property type="match status" value="1"/>
</dbReference>
<dbReference type="GO" id="GO:0016787">
    <property type="term" value="F:hydrolase activity"/>
    <property type="evidence" value="ECO:0007669"/>
    <property type="project" value="UniProtKB-KW"/>
</dbReference>
<name>A0A517RJI1_9PLAN</name>
<dbReference type="NCBIfam" id="TIGR03696">
    <property type="entry name" value="Rhs_assc_core"/>
    <property type="match status" value="1"/>
</dbReference>
<dbReference type="InterPro" id="IPR029058">
    <property type="entry name" value="AB_hydrolase_fold"/>
</dbReference>
<gene>
    <name evidence="1" type="primary">wapA_3</name>
    <name evidence="1" type="ORF">Pan241w_41420</name>
</gene>
<evidence type="ECO:0000313" key="2">
    <source>
        <dbReference type="Proteomes" id="UP000317171"/>
    </source>
</evidence>
<dbReference type="InterPro" id="IPR022385">
    <property type="entry name" value="Rhs_assc_core"/>
</dbReference>
<dbReference type="AlphaFoldDB" id="A0A517RJI1"/>
<proteinExistence type="predicted"/>
<reference evidence="1 2" key="1">
    <citation type="submission" date="2019-02" db="EMBL/GenBank/DDBJ databases">
        <title>Deep-cultivation of Planctomycetes and their phenomic and genomic characterization uncovers novel biology.</title>
        <authorList>
            <person name="Wiegand S."/>
            <person name="Jogler M."/>
            <person name="Boedeker C."/>
            <person name="Pinto D."/>
            <person name="Vollmers J."/>
            <person name="Rivas-Marin E."/>
            <person name="Kohn T."/>
            <person name="Peeters S.H."/>
            <person name="Heuer A."/>
            <person name="Rast P."/>
            <person name="Oberbeckmann S."/>
            <person name="Bunk B."/>
            <person name="Jeske O."/>
            <person name="Meyerdierks A."/>
            <person name="Storesund J.E."/>
            <person name="Kallscheuer N."/>
            <person name="Luecker S."/>
            <person name="Lage O.M."/>
            <person name="Pohl T."/>
            <person name="Merkel B.J."/>
            <person name="Hornburger P."/>
            <person name="Mueller R.-W."/>
            <person name="Bruemmer F."/>
            <person name="Labrenz M."/>
            <person name="Spormann A.M."/>
            <person name="Op den Camp H."/>
            <person name="Overmann J."/>
            <person name="Amann R."/>
            <person name="Jetten M.S.M."/>
            <person name="Mascher T."/>
            <person name="Medema M.H."/>
            <person name="Devos D.P."/>
            <person name="Kaster A.-K."/>
            <person name="Ovreas L."/>
            <person name="Rohde M."/>
            <person name="Galperin M.Y."/>
            <person name="Jogler C."/>
        </authorList>
    </citation>
    <scope>NUCLEOTIDE SEQUENCE [LARGE SCALE GENOMIC DNA]</scope>
    <source>
        <strain evidence="1 2">Pan241w</strain>
    </source>
</reference>
<dbReference type="EMBL" id="CP036269">
    <property type="protein sequence ID" value="QDT44037.1"/>
    <property type="molecule type" value="Genomic_DNA"/>
</dbReference>